<feature type="region of interest" description="Disordered" evidence="1">
    <location>
        <begin position="137"/>
        <end position="187"/>
    </location>
</feature>
<evidence type="ECO:0000313" key="2">
    <source>
        <dbReference type="EMBL" id="GEZ24650.1"/>
    </source>
</evidence>
<gene>
    <name evidence="2" type="ORF">Tci_496623</name>
</gene>
<feature type="compositionally biased region" description="Low complexity" evidence="1">
    <location>
        <begin position="475"/>
        <end position="486"/>
    </location>
</feature>
<evidence type="ECO:0000256" key="1">
    <source>
        <dbReference type="SAM" id="MobiDB-lite"/>
    </source>
</evidence>
<feature type="compositionally biased region" description="Polar residues" evidence="1">
    <location>
        <begin position="167"/>
        <end position="176"/>
    </location>
</feature>
<sequence length="920" mass="103128">IVKQANIDYAERIWEEYVQSIHTFIEDKWNLSRHTTQKKRETLIVIPNIRFTKLIIHHLYRRHKFHPRPDSPLHLPNEEPVLGYLKFSTKGTKRKVFGMPIPGSLITADIRAASYYQEYLASVAKYRRYLASEIGSVQDSSAPKPTKPARKPKTTAPKAPPRPSVSIPVTSVQPAPTSAPAKPGPLPPMVIREPELEKYQSLPKVPGKGKAKVTEEQVAHDLLSLQKHKKTSPADQYIFQRRVFEPTRSSRHDESLYALLGQSDSEEESEKVMLVANEGGQDEGQAGLDPGAQAEDQTGSDVGVQDEGQAGSNPDETSEGQAGPDPGDAGAKVQSNPSPVVHAGSDREHMDLNVADVSPQPFMEQLDEGFTATAYPKVQENLKLAVKEQVLLEEPASSLGTLSSLQHLSKDISFGDLFFSDRPSDADKNEETEVESMVNVPIQQAMSSISLMTSPIIDLTSRPESPKVHQQFKATTTDTTTTTTTTLPPPQAPQQSNAETMMIQRIGELEHIMANLIQVSKAISKVVTDAVDWAMQAPLRNRFRDLPKADMKEILHQRMWETESYKTHEDHMQLFEALEKLMNHDHSEELAQDFAEASKKKKKSRESLKTPPGSPPPPPPLARPSRALGALGASGSFQTAASAEYQAWTTTDIRLMPSISLTPVYLEMDKDMAPDEQAQLSDDEDIRSAHIPIVNLRQDWWKPFEEERPVTPEPAWSIRSSDMPVSTNNWESALVCNYLPPPKDSLLAQTDDIATFMDWFCKRRGITNLKPQDLEGPAYDIIKVFHPDVIHLQYQMEECHKLLTDSVDDPILKHNVSKPLPLGGQPGQVTIQSDFFFNKDLKYLRYGSKGRRPVLSISKMKAAYYPDAGLEQMVPDQFWINEECKYDIAAMYGISHWLLIRRFPPFLNSKIIQTAYKYAL</sequence>
<feature type="non-terminal residue" evidence="2">
    <location>
        <position position="1"/>
    </location>
</feature>
<organism evidence="2">
    <name type="scientific">Tanacetum cinerariifolium</name>
    <name type="common">Dalmatian daisy</name>
    <name type="synonym">Chrysanthemum cinerariifolium</name>
    <dbReference type="NCBI Taxonomy" id="118510"/>
    <lineage>
        <taxon>Eukaryota</taxon>
        <taxon>Viridiplantae</taxon>
        <taxon>Streptophyta</taxon>
        <taxon>Embryophyta</taxon>
        <taxon>Tracheophyta</taxon>
        <taxon>Spermatophyta</taxon>
        <taxon>Magnoliopsida</taxon>
        <taxon>eudicotyledons</taxon>
        <taxon>Gunneridae</taxon>
        <taxon>Pentapetalae</taxon>
        <taxon>asterids</taxon>
        <taxon>campanulids</taxon>
        <taxon>Asterales</taxon>
        <taxon>Asteraceae</taxon>
        <taxon>Asteroideae</taxon>
        <taxon>Anthemideae</taxon>
        <taxon>Anthemidinae</taxon>
        <taxon>Tanacetum</taxon>
    </lineage>
</organism>
<protein>
    <submittedName>
        <fullName evidence="2">E-beta-farnesene synthase</fullName>
    </submittedName>
</protein>
<dbReference type="EMBL" id="BKCJ010256682">
    <property type="protein sequence ID" value="GEZ24650.1"/>
    <property type="molecule type" value="Genomic_DNA"/>
</dbReference>
<feature type="region of interest" description="Disordered" evidence="1">
    <location>
        <begin position="594"/>
        <end position="628"/>
    </location>
</feature>
<feature type="region of interest" description="Disordered" evidence="1">
    <location>
        <begin position="280"/>
        <end position="347"/>
    </location>
</feature>
<dbReference type="AlphaFoldDB" id="A0A699I5Y2"/>
<accession>A0A699I5Y2</accession>
<feature type="compositionally biased region" description="Low complexity" evidence="1">
    <location>
        <begin position="322"/>
        <end position="331"/>
    </location>
</feature>
<proteinExistence type="predicted"/>
<feature type="compositionally biased region" description="Pro residues" evidence="1">
    <location>
        <begin position="612"/>
        <end position="622"/>
    </location>
</feature>
<reference evidence="2" key="1">
    <citation type="journal article" date="2019" name="Sci. Rep.">
        <title>Draft genome of Tanacetum cinerariifolium, the natural source of mosquito coil.</title>
        <authorList>
            <person name="Yamashiro T."/>
            <person name="Shiraishi A."/>
            <person name="Satake H."/>
            <person name="Nakayama K."/>
        </authorList>
    </citation>
    <scope>NUCLEOTIDE SEQUENCE</scope>
</reference>
<comment type="caution">
    <text evidence="2">The sequence shown here is derived from an EMBL/GenBank/DDBJ whole genome shotgun (WGS) entry which is preliminary data.</text>
</comment>
<feature type="region of interest" description="Disordered" evidence="1">
    <location>
        <begin position="461"/>
        <end position="496"/>
    </location>
</feature>
<name>A0A699I5Y2_TANCI</name>